<dbReference type="Gene3D" id="3.30.70.560">
    <property type="entry name" value="7,8-Dihydro-6-hydroxymethylpterin-pyrophosphokinase HPPK"/>
    <property type="match status" value="1"/>
</dbReference>
<dbReference type="EMBL" id="JAGVWE010000002">
    <property type="protein sequence ID" value="MBS3062297.1"/>
    <property type="molecule type" value="Genomic_DNA"/>
</dbReference>
<accession>A0A7J4JLI4</accession>
<evidence type="ECO:0000313" key="9">
    <source>
        <dbReference type="EMBL" id="HIH16767.1"/>
    </source>
</evidence>
<keyword evidence="7" id="KW-0289">Folate biosynthesis</keyword>
<dbReference type="PANTHER" id="PTHR43071:SF1">
    <property type="entry name" value="2-AMINO-4-HYDROXY-6-HYDROXYMETHYLDIHYDROPTERIDINE PYROPHOSPHOKINASE"/>
    <property type="match status" value="1"/>
</dbReference>
<dbReference type="UniPathway" id="UPA00077">
    <property type="reaction ID" value="UER00155"/>
</dbReference>
<sequence length="158" mass="17788">MTRVFIGLGSNRGDKEKNLHQALQLLAAKARVQRVSGFYETEPVGFEDQPWFLNAVAELETGLVPRQLLDFLLSVEAALGRTRSTRWGPRAIDLDLLFYGNEIIDEPGLKIPHPELHKRRFVLEPLAELAPDFVHPALKQTSKALLVALKDGKLVRKQ</sequence>
<dbReference type="GO" id="GO:0016301">
    <property type="term" value="F:kinase activity"/>
    <property type="evidence" value="ECO:0007669"/>
    <property type="project" value="UniProtKB-KW"/>
</dbReference>
<evidence type="ECO:0000256" key="4">
    <source>
        <dbReference type="ARBA" id="ARBA00022741"/>
    </source>
</evidence>
<dbReference type="PANTHER" id="PTHR43071">
    <property type="entry name" value="2-AMINO-4-HYDROXY-6-HYDROXYMETHYLDIHYDROPTERIDINE PYROPHOSPHOKINASE"/>
    <property type="match status" value="1"/>
</dbReference>
<dbReference type="Pfam" id="PF01288">
    <property type="entry name" value="HPPK"/>
    <property type="match status" value="1"/>
</dbReference>
<dbReference type="AlphaFoldDB" id="A0A7J4JLI4"/>
<proteinExistence type="predicted"/>
<comment type="caution">
    <text evidence="9">The sequence shown here is derived from an EMBL/GenBank/DDBJ whole genome shotgun (WGS) entry which is preliminary data.</text>
</comment>
<dbReference type="InterPro" id="IPR000550">
    <property type="entry name" value="Hppk"/>
</dbReference>
<protein>
    <recommendedName>
        <fullName evidence="2">2-amino-4-hydroxy-6-hydroxymethyldihydropteridine diphosphokinase</fullName>
        <ecNumber evidence="2">2.7.6.3</ecNumber>
    </recommendedName>
</protein>
<gene>
    <name evidence="9" type="primary">folK</name>
    <name evidence="9" type="ORF">HA252_05150</name>
    <name evidence="10" type="ORF">J4203_00350</name>
</gene>
<evidence type="ECO:0000256" key="7">
    <source>
        <dbReference type="ARBA" id="ARBA00022909"/>
    </source>
</evidence>
<keyword evidence="6" id="KW-0067">ATP-binding</keyword>
<dbReference type="GO" id="GO:0003848">
    <property type="term" value="F:2-amino-4-hydroxy-6-hydroxymethyldihydropteridine diphosphokinase activity"/>
    <property type="evidence" value="ECO:0007669"/>
    <property type="project" value="UniProtKB-EC"/>
</dbReference>
<dbReference type="GO" id="GO:0005524">
    <property type="term" value="F:ATP binding"/>
    <property type="evidence" value="ECO:0007669"/>
    <property type="project" value="UniProtKB-KW"/>
</dbReference>
<evidence type="ECO:0000313" key="11">
    <source>
        <dbReference type="Proteomes" id="UP000564964"/>
    </source>
</evidence>
<comment type="pathway">
    <text evidence="1">Cofactor biosynthesis; tetrahydrofolate biosynthesis; 2-amino-4-hydroxy-6-hydroxymethyl-7,8-dihydropteridine diphosphate from 7,8-dihydroneopterin triphosphate: step 4/4.</text>
</comment>
<reference evidence="9" key="1">
    <citation type="journal article" date="2020" name="bioRxiv">
        <title>A rank-normalized archaeal taxonomy based on genome phylogeny resolves widespread incomplete and uneven classifications.</title>
        <authorList>
            <person name="Rinke C."/>
            <person name="Chuvochina M."/>
            <person name="Mussig A.J."/>
            <person name="Chaumeil P.-A."/>
            <person name="Waite D.W."/>
            <person name="Whitman W.B."/>
            <person name="Parks D.H."/>
            <person name="Hugenholtz P."/>
        </authorList>
    </citation>
    <scope>NUCLEOTIDE SEQUENCE</scope>
    <source>
        <strain evidence="9">UBA10219</strain>
    </source>
</reference>
<dbReference type="NCBIfam" id="TIGR01498">
    <property type="entry name" value="folK"/>
    <property type="match status" value="1"/>
</dbReference>
<evidence type="ECO:0000313" key="10">
    <source>
        <dbReference type="EMBL" id="MBS3062297.1"/>
    </source>
</evidence>
<evidence type="ECO:0000256" key="5">
    <source>
        <dbReference type="ARBA" id="ARBA00022777"/>
    </source>
</evidence>
<evidence type="ECO:0000256" key="3">
    <source>
        <dbReference type="ARBA" id="ARBA00022679"/>
    </source>
</evidence>
<feature type="domain" description="7,8-dihydro-6-hydroxymethylpterin-pyrophosphokinase" evidence="8">
    <location>
        <begin position="86"/>
        <end position="97"/>
    </location>
</feature>
<evidence type="ECO:0000259" key="8">
    <source>
        <dbReference type="PROSITE" id="PS00794"/>
    </source>
</evidence>
<reference evidence="10" key="2">
    <citation type="submission" date="2021-03" db="EMBL/GenBank/DDBJ databases">
        <authorList>
            <person name="Jaffe A."/>
        </authorList>
    </citation>
    <scope>NUCLEOTIDE SEQUENCE</scope>
    <source>
        <strain evidence="10">RIFCSPLOWO2_01_FULL_58_19</strain>
    </source>
</reference>
<evidence type="ECO:0000256" key="6">
    <source>
        <dbReference type="ARBA" id="ARBA00022840"/>
    </source>
</evidence>
<dbReference type="InterPro" id="IPR035907">
    <property type="entry name" value="Hppk_sf"/>
</dbReference>
<keyword evidence="3 9" id="KW-0808">Transferase</keyword>
<dbReference type="GO" id="GO:0046654">
    <property type="term" value="P:tetrahydrofolate biosynthetic process"/>
    <property type="evidence" value="ECO:0007669"/>
    <property type="project" value="UniProtKB-UniPathway"/>
</dbReference>
<dbReference type="Proteomes" id="UP000564964">
    <property type="component" value="Unassembled WGS sequence"/>
</dbReference>
<dbReference type="CDD" id="cd00483">
    <property type="entry name" value="HPPK"/>
    <property type="match status" value="1"/>
</dbReference>
<name>A0A7J4JLI4_9ARCH</name>
<dbReference type="EC" id="2.7.6.3" evidence="2"/>
<dbReference type="SUPFAM" id="SSF55083">
    <property type="entry name" value="6-hydroxymethyl-7,8-dihydropterin pyrophosphokinase, HPPK"/>
    <property type="match status" value="1"/>
</dbReference>
<keyword evidence="4" id="KW-0547">Nucleotide-binding</keyword>
<dbReference type="GO" id="GO:0046656">
    <property type="term" value="P:folic acid biosynthetic process"/>
    <property type="evidence" value="ECO:0007669"/>
    <property type="project" value="UniProtKB-KW"/>
</dbReference>
<dbReference type="EMBL" id="DUGH01000123">
    <property type="protein sequence ID" value="HIH16767.1"/>
    <property type="molecule type" value="Genomic_DNA"/>
</dbReference>
<evidence type="ECO:0000256" key="1">
    <source>
        <dbReference type="ARBA" id="ARBA00005051"/>
    </source>
</evidence>
<dbReference type="PROSITE" id="PS00794">
    <property type="entry name" value="HPPK"/>
    <property type="match status" value="1"/>
</dbReference>
<dbReference type="Proteomes" id="UP000678237">
    <property type="component" value="Unassembled WGS sequence"/>
</dbReference>
<evidence type="ECO:0000256" key="2">
    <source>
        <dbReference type="ARBA" id="ARBA00013253"/>
    </source>
</evidence>
<keyword evidence="5 9" id="KW-0418">Kinase</keyword>
<reference evidence="10" key="3">
    <citation type="submission" date="2021-05" db="EMBL/GenBank/DDBJ databases">
        <title>Protein family content uncovers lineage relationships and bacterial pathway maintenance mechanisms in DPANN archaea.</title>
        <authorList>
            <person name="Castelle C.J."/>
            <person name="Meheust R."/>
            <person name="Jaffe A.L."/>
            <person name="Seitz K."/>
            <person name="Gong X."/>
            <person name="Baker B.J."/>
            <person name="Banfield J.F."/>
        </authorList>
    </citation>
    <scope>NUCLEOTIDE SEQUENCE</scope>
    <source>
        <strain evidence="10">RIFCSPLOWO2_01_FULL_58_19</strain>
    </source>
</reference>
<organism evidence="9 11">
    <name type="scientific">Candidatus Iainarchaeum sp</name>
    <dbReference type="NCBI Taxonomy" id="3101447"/>
    <lineage>
        <taxon>Archaea</taxon>
        <taxon>Candidatus Iainarchaeota</taxon>
        <taxon>Candidatus Iainarchaeia</taxon>
        <taxon>Candidatus Iainarchaeales</taxon>
        <taxon>Candidatus Iainarchaeaceae</taxon>
        <taxon>Candidatus Iainarchaeum</taxon>
    </lineage>
</organism>